<keyword evidence="2" id="KW-0472">Membrane</keyword>
<keyword evidence="1" id="KW-0175">Coiled coil</keyword>
<evidence type="ECO:0000256" key="2">
    <source>
        <dbReference type="SAM" id="Phobius"/>
    </source>
</evidence>
<dbReference type="PANTHER" id="PTHR30386:SF27">
    <property type="entry name" value="MEMBRANE FUSION PROTEIN (MFP) FAMILY PROTEIN"/>
    <property type="match status" value="1"/>
</dbReference>
<feature type="coiled-coil region" evidence="1">
    <location>
        <begin position="108"/>
        <end position="142"/>
    </location>
</feature>
<organism evidence="3 4">
    <name type="scientific">Iodidimonas nitroreducens</name>
    <dbReference type="NCBI Taxonomy" id="1236968"/>
    <lineage>
        <taxon>Bacteria</taxon>
        <taxon>Pseudomonadati</taxon>
        <taxon>Pseudomonadota</taxon>
        <taxon>Alphaproteobacteria</taxon>
        <taxon>Iodidimonadales</taxon>
        <taxon>Iodidimonadaceae</taxon>
        <taxon>Iodidimonas</taxon>
    </lineage>
</organism>
<reference evidence="3 4" key="1">
    <citation type="submission" date="2019-09" db="EMBL/GenBank/DDBJ databases">
        <title>NBRP : Genome information of microbial organism related human and environment.</title>
        <authorList>
            <person name="Hattori M."/>
            <person name="Oshima K."/>
            <person name="Inaba H."/>
            <person name="Suda W."/>
            <person name="Sakamoto M."/>
            <person name="Iino T."/>
            <person name="Kitahara M."/>
            <person name="Oshida Y."/>
            <person name="Iida T."/>
            <person name="Kudo T."/>
            <person name="Itoh T."/>
            <person name="Ohkuma M."/>
        </authorList>
    </citation>
    <scope>NUCLEOTIDE SEQUENCE [LARGE SCALE GENOMIC DNA]</scope>
    <source>
        <strain evidence="3 4">Q-1</strain>
    </source>
</reference>
<comment type="caution">
    <text evidence="3">The sequence shown here is derived from an EMBL/GenBank/DDBJ whole genome shotgun (WGS) entry which is preliminary data.</text>
</comment>
<protein>
    <submittedName>
        <fullName evidence="3">RND transporter</fullName>
    </submittedName>
</protein>
<keyword evidence="4" id="KW-1185">Reference proteome</keyword>
<dbReference type="RefSeq" id="WP_042086675.1">
    <property type="nucleotide sequence ID" value="NZ_BKCN01000002.1"/>
</dbReference>
<gene>
    <name evidence="3" type="ORF">JCM17846_05480</name>
</gene>
<dbReference type="Gene3D" id="1.10.287.470">
    <property type="entry name" value="Helix hairpin bin"/>
    <property type="match status" value="1"/>
</dbReference>
<evidence type="ECO:0000256" key="1">
    <source>
        <dbReference type="SAM" id="Coils"/>
    </source>
</evidence>
<keyword evidence="2" id="KW-0812">Transmembrane</keyword>
<proteinExistence type="predicted"/>
<dbReference type="EMBL" id="BKCN01000002">
    <property type="protein sequence ID" value="GER02866.1"/>
    <property type="molecule type" value="Genomic_DNA"/>
</dbReference>
<dbReference type="AlphaFoldDB" id="A0A5A7N767"/>
<evidence type="ECO:0000313" key="3">
    <source>
        <dbReference type="EMBL" id="GER02866.1"/>
    </source>
</evidence>
<dbReference type="Gene3D" id="2.40.50.100">
    <property type="match status" value="1"/>
</dbReference>
<dbReference type="PANTHER" id="PTHR30386">
    <property type="entry name" value="MEMBRANE FUSION SUBUNIT OF EMRAB-TOLC MULTIDRUG EFFLUX PUMP"/>
    <property type="match status" value="1"/>
</dbReference>
<dbReference type="SUPFAM" id="SSF111369">
    <property type="entry name" value="HlyD-like secretion proteins"/>
    <property type="match status" value="1"/>
</dbReference>
<accession>A0A5A7N767</accession>
<dbReference type="InterPro" id="IPR050739">
    <property type="entry name" value="MFP"/>
</dbReference>
<sequence length="345" mass="38930">MMHSDRFPQSDWDIFKSLKSLHLPRPIRLLIWLIMSFLVLAGLFMWFTPWVQTAAGNGVVTTLDPRDRLQTVTAMVSGRVETWFVREGQEVKAGDPIVRLIDNDPRLIERIESERAATERQLEAARRARETARIDYERKQRLEAEGLSSRLDLETARIKYEEMKAREASAAAALNRIEVTQSRLQSQTVVAPRDGVVLTLNAGDNATMVKEGQALATFLPLNVERVVELFVDGRDAPLVRPGHKARLMFEGWPTMQFSGWPSVAVGTFGGIVQFIDPVASRNGLFRVLIIEDKNDYPWPDEHFIRLGAGARGTVLLNEVSVGYEIWRRLNNFPPQMPTGLIGEAP</sequence>
<evidence type="ECO:0000313" key="4">
    <source>
        <dbReference type="Proteomes" id="UP000324996"/>
    </source>
</evidence>
<keyword evidence="2" id="KW-1133">Transmembrane helix</keyword>
<name>A0A5A7N767_9PROT</name>
<dbReference type="Proteomes" id="UP000324996">
    <property type="component" value="Unassembled WGS sequence"/>
</dbReference>
<feature type="transmembrane region" description="Helical" evidence="2">
    <location>
        <begin position="29"/>
        <end position="47"/>
    </location>
</feature>